<name>A0A640KDD6_LEITA</name>
<evidence type="ECO:0000256" key="1">
    <source>
        <dbReference type="SAM" id="MobiDB-lite"/>
    </source>
</evidence>
<feature type="region of interest" description="Disordered" evidence="1">
    <location>
        <begin position="84"/>
        <end position="114"/>
    </location>
</feature>
<dbReference type="EMBL" id="BLBS01000019">
    <property type="protein sequence ID" value="GET87308.1"/>
    <property type="molecule type" value="Genomic_DNA"/>
</dbReference>
<dbReference type="AlphaFoldDB" id="A0A640KDD6"/>
<dbReference type="VEuPathDB" id="TriTrypDB:LtaPh_1511521"/>
<accession>A0A640KDD6</accession>
<gene>
    <name evidence="2" type="ORF">LtaPh_1511521</name>
</gene>
<proteinExistence type="predicted"/>
<organism evidence="2 3">
    <name type="scientific">Leishmania tarentolae</name>
    <name type="common">Sauroleishmania tarentolae</name>
    <dbReference type="NCBI Taxonomy" id="5689"/>
    <lineage>
        <taxon>Eukaryota</taxon>
        <taxon>Discoba</taxon>
        <taxon>Euglenozoa</taxon>
        <taxon>Kinetoplastea</taxon>
        <taxon>Metakinetoplastina</taxon>
        <taxon>Trypanosomatida</taxon>
        <taxon>Trypanosomatidae</taxon>
        <taxon>Leishmaniinae</taxon>
        <taxon>Leishmania</taxon>
        <taxon>lizard Leishmania</taxon>
    </lineage>
</organism>
<sequence>MLPPTSLVLANGLRHDAQSCADGGANQDRDAHQSPCYEALAVVVDALRLRTKHQRHRAHVAVREAEDDLHHIAVRLARDIVVRVQQQKRHKDGAREGRRYEDPALLVRPRPHKL</sequence>
<comment type="caution">
    <text evidence="2">The sequence shown here is derived from an EMBL/GenBank/DDBJ whole genome shotgun (WGS) entry which is preliminary data.</text>
</comment>
<reference evidence="2" key="1">
    <citation type="submission" date="2019-11" db="EMBL/GenBank/DDBJ databases">
        <title>Leishmania tarentolae CDS.</title>
        <authorList>
            <person name="Goto Y."/>
            <person name="Yamagishi J."/>
        </authorList>
    </citation>
    <scope>NUCLEOTIDE SEQUENCE [LARGE SCALE GENOMIC DNA]</scope>
    <source>
        <strain evidence="2">Parrot Tar II</strain>
    </source>
</reference>
<keyword evidence="3" id="KW-1185">Reference proteome</keyword>
<dbReference type="Proteomes" id="UP000419144">
    <property type="component" value="Unassembled WGS sequence"/>
</dbReference>
<protein>
    <submittedName>
        <fullName evidence="2">Nucleoside transporter 1, putative</fullName>
    </submittedName>
</protein>
<feature type="compositionally biased region" description="Basic and acidic residues" evidence="1">
    <location>
        <begin position="93"/>
        <end position="102"/>
    </location>
</feature>
<evidence type="ECO:0000313" key="3">
    <source>
        <dbReference type="Proteomes" id="UP000419144"/>
    </source>
</evidence>
<evidence type="ECO:0000313" key="2">
    <source>
        <dbReference type="EMBL" id="GET87308.1"/>
    </source>
</evidence>